<reference evidence="2" key="1">
    <citation type="journal article" date="2014" name="Int. J. Syst. Evol. Microbiol.">
        <title>Complete genome of a new Firmicutes species belonging to the dominant human colonic microbiota ('Ruminococcus bicirculans') reveals two chromosomes and a selective capacity to utilize plant glucans.</title>
        <authorList>
            <consortium name="NISC Comparative Sequencing Program"/>
            <person name="Wegmann U."/>
            <person name="Louis P."/>
            <person name="Goesmann A."/>
            <person name="Henrissat B."/>
            <person name="Duncan S.H."/>
            <person name="Flint H.J."/>
        </authorList>
    </citation>
    <scope>NUCLEOTIDE SEQUENCE</scope>
    <source>
        <strain evidence="2">NBRC 107169</strain>
    </source>
</reference>
<keyword evidence="3" id="KW-1185">Reference proteome</keyword>
<dbReference type="PROSITE" id="PS50057">
    <property type="entry name" value="FERM_3"/>
    <property type="match status" value="1"/>
</dbReference>
<sequence>MTKEEIENLTKYLRGKFGNPAFEVRARPKKDDSAEVYLGDEFIGVMYLDEDEGERSFNFQMAILDIDLEEYA</sequence>
<proteinExistence type="predicted"/>
<dbReference type="EMBL" id="BSNI01000002">
    <property type="protein sequence ID" value="GLQ18749.1"/>
    <property type="molecule type" value="Genomic_DNA"/>
</dbReference>
<organism evidence="2 3">
    <name type="scientific">Maritalea porphyrae</name>
    <dbReference type="NCBI Taxonomy" id="880732"/>
    <lineage>
        <taxon>Bacteria</taxon>
        <taxon>Pseudomonadati</taxon>
        <taxon>Pseudomonadota</taxon>
        <taxon>Alphaproteobacteria</taxon>
        <taxon>Hyphomicrobiales</taxon>
        <taxon>Devosiaceae</taxon>
        <taxon>Maritalea</taxon>
    </lineage>
</organism>
<evidence type="ECO:0000313" key="3">
    <source>
        <dbReference type="Proteomes" id="UP001161405"/>
    </source>
</evidence>
<evidence type="ECO:0000259" key="1">
    <source>
        <dbReference type="PROSITE" id="PS50057"/>
    </source>
</evidence>
<evidence type="ECO:0000313" key="2">
    <source>
        <dbReference type="EMBL" id="GLQ18749.1"/>
    </source>
</evidence>
<dbReference type="Proteomes" id="UP001161405">
    <property type="component" value="Unassembled WGS sequence"/>
</dbReference>
<comment type="caution">
    <text evidence="2">The sequence shown here is derived from an EMBL/GenBank/DDBJ whole genome shotgun (WGS) entry which is preliminary data.</text>
</comment>
<dbReference type="InterPro" id="IPR000299">
    <property type="entry name" value="FERM_domain"/>
</dbReference>
<reference evidence="2" key="2">
    <citation type="submission" date="2023-01" db="EMBL/GenBank/DDBJ databases">
        <title>Draft genome sequence of Maritalea porphyrae strain NBRC 107169.</title>
        <authorList>
            <person name="Sun Q."/>
            <person name="Mori K."/>
        </authorList>
    </citation>
    <scope>NUCLEOTIDE SEQUENCE</scope>
    <source>
        <strain evidence="2">NBRC 107169</strain>
    </source>
</reference>
<accession>A0ABQ5UWG3</accession>
<protein>
    <recommendedName>
        <fullName evidence="1">FERM domain-containing protein</fullName>
    </recommendedName>
</protein>
<feature type="domain" description="FERM" evidence="1">
    <location>
        <begin position="1"/>
        <end position="72"/>
    </location>
</feature>
<dbReference type="Pfam" id="PF11324">
    <property type="entry name" value="DUF3126"/>
    <property type="match status" value="1"/>
</dbReference>
<gene>
    <name evidence="2" type="ORF">GCM10007879_29980</name>
</gene>
<name>A0ABQ5UWG3_9HYPH</name>
<dbReference type="RefSeq" id="WP_284365798.1">
    <property type="nucleotide sequence ID" value="NZ_BSNI01000002.1"/>
</dbReference>
<dbReference type="InterPro" id="IPR021473">
    <property type="entry name" value="DUF3126"/>
</dbReference>